<evidence type="ECO:0000256" key="7">
    <source>
        <dbReference type="ARBA" id="ARBA00022723"/>
    </source>
</evidence>
<dbReference type="PANTHER" id="PTHR43344:SF2">
    <property type="entry name" value="PHOSPHOSERINE PHOSPHATASE"/>
    <property type="match status" value="1"/>
</dbReference>
<comment type="similarity">
    <text evidence="3">Belongs to the HAD-like hydrolase superfamily. SerB family.</text>
</comment>
<dbReference type="SFLD" id="SFLDF00029">
    <property type="entry name" value="phosphoserine_phosphatase"/>
    <property type="match status" value="1"/>
</dbReference>
<dbReference type="EMBL" id="FYEH01000004">
    <property type="protein sequence ID" value="SNB64865.1"/>
    <property type="molecule type" value="Genomic_DNA"/>
</dbReference>
<keyword evidence="16" id="KW-1185">Reference proteome</keyword>
<dbReference type="PANTHER" id="PTHR43344">
    <property type="entry name" value="PHOSPHOSERINE PHOSPHATASE"/>
    <property type="match status" value="1"/>
</dbReference>
<keyword evidence="10" id="KW-0718">Serine biosynthesis</keyword>
<dbReference type="OrthoDB" id="9792539at2"/>
<accession>A0A212QYS0</accession>
<keyword evidence="8" id="KW-0378">Hydrolase</keyword>
<feature type="active site" description="Proton donor" evidence="14">
    <location>
        <position position="89"/>
    </location>
</feature>
<comment type="catalytic activity">
    <reaction evidence="13">
        <text>O-phospho-D-serine + H2O = D-serine + phosphate</text>
        <dbReference type="Rhea" id="RHEA:24873"/>
        <dbReference type="ChEBI" id="CHEBI:15377"/>
        <dbReference type="ChEBI" id="CHEBI:35247"/>
        <dbReference type="ChEBI" id="CHEBI:43474"/>
        <dbReference type="ChEBI" id="CHEBI:58680"/>
        <dbReference type="EC" id="3.1.3.3"/>
    </reaction>
</comment>
<feature type="active site" description="Nucleophile" evidence="14">
    <location>
        <position position="87"/>
    </location>
</feature>
<dbReference type="GO" id="GO:0000287">
    <property type="term" value="F:magnesium ion binding"/>
    <property type="evidence" value="ECO:0007669"/>
    <property type="project" value="TreeGrafter"/>
</dbReference>
<dbReference type="InterPro" id="IPR050582">
    <property type="entry name" value="HAD-like_SerB"/>
</dbReference>
<comment type="catalytic activity">
    <reaction evidence="12">
        <text>O-phospho-L-serine + H2O = L-serine + phosphate</text>
        <dbReference type="Rhea" id="RHEA:21208"/>
        <dbReference type="ChEBI" id="CHEBI:15377"/>
        <dbReference type="ChEBI" id="CHEBI:33384"/>
        <dbReference type="ChEBI" id="CHEBI:43474"/>
        <dbReference type="ChEBI" id="CHEBI:57524"/>
        <dbReference type="EC" id="3.1.3.3"/>
    </reaction>
</comment>
<proteinExistence type="inferred from homology"/>
<reference evidence="15 16" key="1">
    <citation type="submission" date="2017-06" db="EMBL/GenBank/DDBJ databases">
        <authorList>
            <person name="Kim H.J."/>
            <person name="Triplett B.A."/>
        </authorList>
    </citation>
    <scope>NUCLEOTIDE SEQUENCE [LARGE SCALE GENOMIC DNA]</scope>
    <source>
        <strain evidence="15 16">B29T1</strain>
    </source>
</reference>
<evidence type="ECO:0000256" key="12">
    <source>
        <dbReference type="ARBA" id="ARBA00048138"/>
    </source>
</evidence>
<dbReference type="Proteomes" id="UP000197065">
    <property type="component" value="Unassembled WGS sequence"/>
</dbReference>
<dbReference type="SUPFAM" id="SSF56784">
    <property type="entry name" value="HAD-like"/>
    <property type="match status" value="1"/>
</dbReference>
<evidence type="ECO:0000256" key="6">
    <source>
        <dbReference type="ARBA" id="ARBA00022605"/>
    </source>
</evidence>
<organism evidence="15 16">
    <name type="scientific">Arboricoccus pini</name>
    <dbReference type="NCBI Taxonomy" id="1963835"/>
    <lineage>
        <taxon>Bacteria</taxon>
        <taxon>Pseudomonadati</taxon>
        <taxon>Pseudomonadota</taxon>
        <taxon>Alphaproteobacteria</taxon>
        <taxon>Geminicoccales</taxon>
        <taxon>Geminicoccaceae</taxon>
        <taxon>Arboricoccus</taxon>
    </lineage>
</organism>
<keyword evidence="7" id="KW-0479">Metal-binding</keyword>
<dbReference type="InterPro" id="IPR023214">
    <property type="entry name" value="HAD_sf"/>
</dbReference>
<dbReference type="AlphaFoldDB" id="A0A212QYS0"/>
<dbReference type="GO" id="GO:0036424">
    <property type="term" value="F:L-phosphoserine phosphatase activity"/>
    <property type="evidence" value="ECO:0007669"/>
    <property type="project" value="InterPro"/>
</dbReference>
<dbReference type="InterPro" id="IPR004469">
    <property type="entry name" value="PSP"/>
</dbReference>
<dbReference type="GO" id="GO:0006564">
    <property type="term" value="P:L-serine biosynthetic process"/>
    <property type="evidence" value="ECO:0007669"/>
    <property type="project" value="UniProtKB-KW"/>
</dbReference>
<comment type="cofactor">
    <cofactor evidence="1">
        <name>Mg(2+)</name>
        <dbReference type="ChEBI" id="CHEBI:18420"/>
    </cofactor>
</comment>
<evidence type="ECO:0000256" key="9">
    <source>
        <dbReference type="ARBA" id="ARBA00022842"/>
    </source>
</evidence>
<comment type="pathway">
    <text evidence="2">Amino-acid biosynthesis; L-serine biosynthesis; L-serine from 3-phospho-D-glycerate: step 3/3.</text>
</comment>
<dbReference type="RefSeq" id="WP_088560736.1">
    <property type="nucleotide sequence ID" value="NZ_FYEH01000004.1"/>
</dbReference>
<evidence type="ECO:0000256" key="10">
    <source>
        <dbReference type="ARBA" id="ARBA00023299"/>
    </source>
</evidence>
<dbReference type="SFLD" id="SFLDS00003">
    <property type="entry name" value="Haloacid_Dehalogenase"/>
    <property type="match status" value="1"/>
</dbReference>
<dbReference type="NCBIfam" id="TIGR00338">
    <property type="entry name" value="serB"/>
    <property type="match status" value="1"/>
</dbReference>
<dbReference type="InterPro" id="IPR036412">
    <property type="entry name" value="HAD-like_sf"/>
</dbReference>
<name>A0A212QYS0_9PROT</name>
<dbReference type="SFLD" id="SFLDG01136">
    <property type="entry name" value="C1.6:_Phosphoserine_Phosphatas"/>
    <property type="match status" value="1"/>
</dbReference>
<evidence type="ECO:0000256" key="8">
    <source>
        <dbReference type="ARBA" id="ARBA00022801"/>
    </source>
</evidence>
<dbReference type="UniPathway" id="UPA00135">
    <property type="reaction ID" value="UER00198"/>
</dbReference>
<evidence type="ECO:0000256" key="1">
    <source>
        <dbReference type="ARBA" id="ARBA00001946"/>
    </source>
</evidence>
<evidence type="ECO:0000256" key="4">
    <source>
        <dbReference type="ARBA" id="ARBA00012640"/>
    </source>
</evidence>
<keyword evidence="6" id="KW-0028">Amino-acid biosynthesis</keyword>
<evidence type="ECO:0000313" key="15">
    <source>
        <dbReference type="EMBL" id="SNB64865.1"/>
    </source>
</evidence>
<evidence type="ECO:0000256" key="2">
    <source>
        <dbReference type="ARBA" id="ARBA00005135"/>
    </source>
</evidence>
<evidence type="ECO:0000256" key="13">
    <source>
        <dbReference type="ARBA" id="ARBA00048523"/>
    </source>
</evidence>
<dbReference type="Gene3D" id="3.40.50.1000">
    <property type="entry name" value="HAD superfamily/HAD-like"/>
    <property type="match status" value="1"/>
</dbReference>
<dbReference type="SFLD" id="SFLDG01137">
    <property type="entry name" value="C1.6.1:_Phosphoserine_Phosphat"/>
    <property type="match status" value="1"/>
</dbReference>
<evidence type="ECO:0000256" key="5">
    <source>
        <dbReference type="ARBA" id="ARBA00015196"/>
    </source>
</evidence>
<evidence type="ECO:0000256" key="14">
    <source>
        <dbReference type="PIRSR" id="PIRSR604469-1"/>
    </source>
</evidence>
<gene>
    <name evidence="15" type="ORF">SAMN07250955_104153</name>
</gene>
<evidence type="ECO:0000256" key="3">
    <source>
        <dbReference type="ARBA" id="ARBA00009184"/>
    </source>
</evidence>
<sequence length="302" mass="32368">MSHILCLIQARPQGAVANALSLERIAALESLTGSHPRWLSPGEAVEFATTRAPQHVLAGARELFTGAPVDIAIVPAAERRKRLFLSDMDSTMITVECIDELADRLKIKGEVAAITRRAMNGEIEFRRALEERVALLSGLAEAVIDEVCLNRVRPMAGAADLLATLRRDGVRTVLVSGGFKPFTRYVAELLGFDDDDANELEIVDGRLTGRLVPPIRDAASKLARLKAESKAAGLQPLQTMAVGDGANDLPMVEAAGLGVIFMGHSRVREAALAAGRVVIDHGDLTALLFLQGYCREAFASPA</sequence>
<dbReference type="GO" id="GO:0005737">
    <property type="term" value="C:cytoplasm"/>
    <property type="evidence" value="ECO:0007669"/>
    <property type="project" value="TreeGrafter"/>
</dbReference>
<evidence type="ECO:0000313" key="16">
    <source>
        <dbReference type="Proteomes" id="UP000197065"/>
    </source>
</evidence>
<keyword evidence="9" id="KW-0460">Magnesium</keyword>
<dbReference type="NCBIfam" id="TIGR01488">
    <property type="entry name" value="HAD-SF-IB"/>
    <property type="match status" value="1"/>
</dbReference>
<evidence type="ECO:0000256" key="11">
    <source>
        <dbReference type="ARBA" id="ARBA00031693"/>
    </source>
</evidence>
<protein>
    <recommendedName>
        <fullName evidence="5">Phosphoserine phosphatase</fullName>
        <ecNumber evidence="4">3.1.3.3</ecNumber>
    </recommendedName>
    <alternativeName>
        <fullName evidence="11">O-phosphoserine phosphohydrolase</fullName>
    </alternativeName>
</protein>
<dbReference type="EC" id="3.1.3.3" evidence="4"/>
<dbReference type="Pfam" id="PF12710">
    <property type="entry name" value="HAD"/>
    <property type="match status" value="1"/>
</dbReference>